<comment type="caution">
    <text evidence="3">The sequence shown here is derived from an EMBL/GenBank/DDBJ whole genome shotgun (WGS) entry which is preliminary data.</text>
</comment>
<dbReference type="Gene3D" id="3.40.430.10">
    <property type="entry name" value="Dihydrofolate Reductase, subunit A"/>
    <property type="match status" value="1"/>
</dbReference>
<dbReference type="InterPro" id="IPR024072">
    <property type="entry name" value="DHFR-like_dom_sf"/>
</dbReference>
<sequence>MTDQEFRKSTTPIGKRKRIASHAVNEDLHSLRSRYDAPLVGTQTILHKHPSLTTRRPRGGHHPIRIVLNSEHTIPITNMIFQDQLQNERREVHVHRHY</sequence>
<dbReference type="SUPFAM" id="SSF53597">
    <property type="entry name" value="Dihydrofolate reductase-like"/>
    <property type="match status" value="1"/>
</dbReference>
<dbReference type="GO" id="GO:0009231">
    <property type="term" value="P:riboflavin biosynthetic process"/>
    <property type="evidence" value="ECO:0007669"/>
    <property type="project" value="InterPro"/>
</dbReference>
<accession>A0A2M9EXQ7</accession>
<feature type="domain" description="Bacterial bifunctional deaminase-reductase C-terminal" evidence="2">
    <location>
        <begin position="9"/>
        <end position="84"/>
    </location>
</feature>
<reference evidence="3 4" key="1">
    <citation type="submission" date="2017-10" db="EMBL/GenBank/DDBJ databases">
        <title>Draft genome of Chryseomicrobium casticus sp. nov.</title>
        <authorList>
            <person name="Chakraborty R."/>
            <person name="Saha T."/>
        </authorList>
    </citation>
    <scope>NUCLEOTIDE SEQUENCE [LARGE SCALE GENOMIC DNA]</scope>
    <source>
        <strain evidence="3 4">ET03</strain>
    </source>
</reference>
<name>A0A2M9EXQ7_9BACL</name>
<dbReference type="Proteomes" id="UP000228680">
    <property type="component" value="Unassembled WGS sequence"/>
</dbReference>
<evidence type="ECO:0000313" key="3">
    <source>
        <dbReference type="EMBL" id="PJK15994.1"/>
    </source>
</evidence>
<proteinExistence type="predicted"/>
<protein>
    <recommendedName>
        <fullName evidence="2">Bacterial bifunctional deaminase-reductase C-terminal domain-containing protein</fullName>
    </recommendedName>
</protein>
<dbReference type="AlphaFoldDB" id="A0A2M9EXQ7"/>
<dbReference type="Pfam" id="PF01872">
    <property type="entry name" value="RibD_C"/>
    <property type="match status" value="1"/>
</dbReference>
<evidence type="ECO:0000313" key="4">
    <source>
        <dbReference type="Proteomes" id="UP000228680"/>
    </source>
</evidence>
<gene>
    <name evidence="3" type="ORF">CQS04_12230</name>
</gene>
<evidence type="ECO:0000259" key="2">
    <source>
        <dbReference type="Pfam" id="PF01872"/>
    </source>
</evidence>
<dbReference type="GO" id="GO:0008703">
    <property type="term" value="F:5-amino-6-(5-phosphoribosylamino)uracil reductase activity"/>
    <property type="evidence" value="ECO:0007669"/>
    <property type="project" value="InterPro"/>
</dbReference>
<dbReference type="InterPro" id="IPR002734">
    <property type="entry name" value="RibDG_C"/>
</dbReference>
<evidence type="ECO:0000256" key="1">
    <source>
        <dbReference type="SAM" id="MobiDB-lite"/>
    </source>
</evidence>
<dbReference type="EMBL" id="PCGR01000004">
    <property type="protein sequence ID" value="PJK15994.1"/>
    <property type="molecule type" value="Genomic_DNA"/>
</dbReference>
<feature type="region of interest" description="Disordered" evidence="1">
    <location>
        <begin position="1"/>
        <end position="21"/>
    </location>
</feature>
<keyword evidence="4" id="KW-1185">Reference proteome</keyword>
<organism evidence="3 4">
    <name type="scientific">Chryseomicrobium excrementi</name>
    <dbReference type="NCBI Taxonomy" id="2041346"/>
    <lineage>
        <taxon>Bacteria</taxon>
        <taxon>Bacillati</taxon>
        <taxon>Bacillota</taxon>
        <taxon>Bacilli</taxon>
        <taxon>Bacillales</taxon>
        <taxon>Caryophanaceae</taxon>
        <taxon>Chryseomicrobium</taxon>
    </lineage>
</organism>
<dbReference type="OrthoDB" id="9800865at2"/>